<protein>
    <submittedName>
        <fullName evidence="3">Integrase core domain protein</fullName>
    </submittedName>
</protein>
<dbReference type="AlphaFoldDB" id="A0A7Z9C7N1"/>
<sequence length="285" mass="32958">MKPSITLYQWVIRCALPAGSSGVSRAAYYNARKRHQEPSADKYAALRSWLVTFAGEYRRWGYRRAWVKARQAGFTCGRDVVRRLWRQEGLRVFPRKAAKRRCLPVPTPRTQPAACPGQVWALDFQFDSDYQGKTFKICNVIDEFTREHVGFEVARSITATAVIDLLENLAAVRGGRPRVLRMDNGPEFISHELTQWAAKQDTIEAFIPPGMPWHNGFVESFHNRLRDELLEDEMFDDPAHASHCLRLWSERYNTHHPHSSLGFIPPTEYANQWHQTQQCTQTDRS</sequence>
<reference evidence="3 4" key="1">
    <citation type="submission" date="2018-11" db="EMBL/GenBank/DDBJ databases">
        <authorList>
            <consortium name="Pathogen Informatics"/>
        </authorList>
    </citation>
    <scope>NUCLEOTIDE SEQUENCE [LARGE SCALE GENOMIC DNA]</scope>
    <source>
        <strain evidence="3 4">NCTC10327</strain>
    </source>
</reference>
<name>A0A7Z9C7N1_9ACTO</name>
<dbReference type="Proteomes" id="UP000269974">
    <property type="component" value="Unassembled WGS sequence"/>
</dbReference>
<organism evidence="3 4">
    <name type="scientific">Actinobaculum suis</name>
    <dbReference type="NCBI Taxonomy" id="1657"/>
    <lineage>
        <taxon>Bacteria</taxon>
        <taxon>Bacillati</taxon>
        <taxon>Actinomycetota</taxon>
        <taxon>Actinomycetes</taxon>
        <taxon>Actinomycetales</taxon>
        <taxon>Actinomycetaceae</taxon>
        <taxon>Actinobaculum</taxon>
    </lineage>
</organism>
<dbReference type="PROSITE" id="PS50994">
    <property type="entry name" value="INTEGRASE"/>
    <property type="match status" value="1"/>
</dbReference>
<evidence type="ECO:0000256" key="1">
    <source>
        <dbReference type="ARBA" id="ARBA00002286"/>
    </source>
</evidence>
<evidence type="ECO:0000313" key="3">
    <source>
        <dbReference type="EMBL" id="VDG75528.1"/>
    </source>
</evidence>
<dbReference type="InterPro" id="IPR025948">
    <property type="entry name" value="HTH-like_dom"/>
</dbReference>
<comment type="function">
    <text evidence="1">Involved in the transposition of the insertion sequence.</text>
</comment>
<dbReference type="PANTHER" id="PTHR47515:SF1">
    <property type="entry name" value="BLR2054 PROTEIN"/>
    <property type="match status" value="1"/>
</dbReference>
<accession>A0A7Z9C7N1</accession>
<evidence type="ECO:0000313" key="4">
    <source>
        <dbReference type="Proteomes" id="UP000269974"/>
    </source>
</evidence>
<gene>
    <name evidence="3" type="ORF">NCTC10327_00234</name>
</gene>
<evidence type="ECO:0000259" key="2">
    <source>
        <dbReference type="PROSITE" id="PS50994"/>
    </source>
</evidence>
<dbReference type="Pfam" id="PF13683">
    <property type="entry name" value="rve_3"/>
    <property type="match status" value="1"/>
</dbReference>
<dbReference type="Pfam" id="PF13276">
    <property type="entry name" value="HTH_21"/>
    <property type="match status" value="1"/>
</dbReference>
<dbReference type="SUPFAM" id="SSF53098">
    <property type="entry name" value="Ribonuclease H-like"/>
    <property type="match status" value="1"/>
</dbReference>
<dbReference type="InterPro" id="IPR036397">
    <property type="entry name" value="RNaseH_sf"/>
</dbReference>
<dbReference type="InterPro" id="IPR012337">
    <property type="entry name" value="RNaseH-like_sf"/>
</dbReference>
<dbReference type="InterPro" id="IPR048020">
    <property type="entry name" value="Transpos_IS3"/>
</dbReference>
<feature type="domain" description="Integrase catalytic" evidence="2">
    <location>
        <begin position="112"/>
        <end position="273"/>
    </location>
</feature>
<dbReference type="GO" id="GO:0003676">
    <property type="term" value="F:nucleic acid binding"/>
    <property type="evidence" value="ECO:0007669"/>
    <property type="project" value="InterPro"/>
</dbReference>
<dbReference type="GO" id="GO:0015074">
    <property type="term" value="P:DNA integration"/>
    <property type="evidence" value="ECO:0007669"/>
    <property type="project" value="InterPro"/>
</dbReference>
<dbReference type="EMBL" id="UYIO01000001">
    <property type="protein sequence ID" value="VDG75528.1"/>
    <property type="molecule type" value="Genomic_DNA"/>
</dbReference>
<dbReference type="InterPro" id="IPR001584">
    <property type="entry name" value="Integrase_cat-core"/>
</dbReference>
<dbReference type="PANTHER" id="PTHR47515">
    <property type="entry name" value="LOW CALCIUM RESPONSE LOCUS PROTEIN T"/>
    <property type="match status" value="1"/>
</dbReference>
<dbReference type="NCBIfam" id="NF033516">
    <property type="entry name" value="transpos_IS3"/>
    <property type="match status" value="1"/>
</dbReference>
<comment type="caution">
    <text evidence="3">The sequence shown here is derived from an EMBL/GenBank/DDBJ whole genome shotgun (WGS) entry which is preliminary data.</text>
</comment>
<dbReference type="Gene3D" id="3.30.420.10">
    <property type="entry name" value="Ribonuclease H-like superfamily/Ribonuclease H"/>
    <property type="match status" value="1"/>
</dbReference>
<proteinExistence type="predicted"/>